<protein>
    <submittedName>
        <fullName evidence="1">Uncharacterized protein</fullName>
    </submittedName>
</protein>
<gene>
    <name evidence="1" type="ORF">EV202_14210</name>
</gene>
<name>A0A4R2LJT1_9BACE</name>
<evidence type="ECO:0000313" key="2">
    <source>
        <dbReference type="Proteomes" id="UP000295600"/>
    </source>
</evidence>
<sequence>MEKLFNVLQRVIAEGMPELRLTDEDYGQLETQEDHYPVTFPCVLLAVPEVAWTELAAGDQRGKATVITRLAVDCYHDTHYGSGTEEETARRQQMRTRLHRLLQGRKPLFGCGALVRRKSRDYSLPGGIKVYETEYELAVADTPGVVSRR</sequence>
<dbReference type="EMBL" id="SLXB01000042">
    <property type="protein sequence ID" value="TCO86685.1"/>
    <property type="molecule type" value="Genomic_DNA"/>
</dbReference>
<comment type="caution">
    <text evidence="1">The sequence shown here is derived from an EMBL/GenBank/DDBJ whole genome shotgun (WGS) entry which is preliminary data.</text>
</comment>
<reference evidence="1 2" key="1">
    <citation type="submission" date="2019-03" db="EMBL/GenBank/DDBJ databases">
        <title>Genomic Encyclopedia of Type Strains, Phase IV (KMG-IV): sequencing the most valuable type-strain genomes for metagenomic binning, comparative biology and taxonomic classification.</title>
        <authorList>
            <person name="Goeker M."/>
        </authorList>
    </citation>
    <scope>NUCLEOTIDE SEQUENCE [LARGE SCALE GENOMIC DNA]</scope>
    <source>
        <strain evidence="1 2">DSM 23917</strain>
    </source>
</reference>
<organism evidence="1 2">
    <name type="scientific">Prevotella heparinolytica</name>
    <dbReference type="NCBI Taxonomy" id="28113"/>
    <lineage>
        <taxon>Bacteria</taxon>
        <taxon>Pseudomonadati</taxon>
        <taxon>Bacteroidota</taxon>
        <taxon>Bacteroidia</taxon>
        <taxon>Bacteroidales</taxon>
        <taxon>Bacteroidaceae</taxon>
        <taxon>Bacteroides</taxon>
    </lineage>
</organism>
<dbReference type="Proteomes" id="UP000295600">
    <property type="component" value="Unassembled WGS sequence"/>
</dbReference>
<accession>A0A4R2LJT1</accession>
<dbReference type="AlphaFoldDB" id="A0A4R2LJT1"/>
<dbReference type="RefSeq" id="WP_131927551.1">
    <property type="nucleotide sequence ID" value="NZ_SLXB01000042.1"/>
</dbReference>
<proteinExistence type="predicted"/>
<evidence type="ECO:0000313" key="1">
    <source>
        <dbReference type="EMBL" id="TCO86685.1"/>
    </source>
</evidence>